<accession>A0A927GFB1</accession>
<comment type="caution">
    <text evidence="1">The sequence shown here is derived from an EMBL/GenBank/DDBJ whole genome shotgun (WGS) entry which is preliminary data.</text>
</comment>
<proteinExistence type="predicted"/>
<protein>
    <submittedName>
        <fullName evidence="1">Uncharacterized protein</fullName>
    </submittedName>
</protein>
<gene>
    <name evidence="1" type="ORF">IC230_22285</name>
</gene>
<dbReference type="EMBL" id="JACXAA010000009">
    <property type="protein sequence ID" value="MBD2755649.1"/>
    <property type="molecule type" value="Genomic_DNA"/>
</dbReference>
<evidence type="ECO:0000313" key="1">
    <source>
        <dbReference type="EMBL" id="MBD2755649.1"/>
    </source>
</evidence>
<dbReference type="Proteomes" id="UP000653797">
    <property type="component" value="Unassembled WGS sequence"/>
</dbReference>
<dbReference type="AlphaFoldDB" id="A0A927GFB1"/>
<keyword evidence="2" id="KW-1185">Reference proteome</keyword>
<dbReference type="RefSeq" id="WP_191041275.1">
    <property type="nucleotide sequence ID" value="NZ_JACXAA010000009.1"/>
</dbReference>
<reference evidence="1" key="1">
    <citation type="submission" date="2020-09" db="EMBL/GenBank/DDBJ databases">
        <authorList>
            <person name="Kim M.K."/>
        </authorList>
    </citation>
    <scope>NUCLEOTIDE SEQUENCE</scope>
    <source>
        <strain evidence="1">BT704</strain>
    </source>
</reference>
<organism evidence="1 2">
    <name type="scientific">Spirosoma validum</name>
    <dbReference type="NCBI Taxonomy" id="2771355"/>
    <lineage>
        <taxon>Bacteria</taxon>
        <taxon>Pseudomonadati</taxon>
        <taxon>Bacteroidota</taxon>
        <taxon>Cytophagia</taxon>
        <taxon>Cytophagales</taxon>
        <taxon>Cytophagaceae</taxon>
        <taxon>Spirosoma</taxon>
    </lineage>
</organism>
<sequence length="72" mass="8152">MAVFFIATIVISIVGGMSYFTSAWFGCQSSGTGLLPPHYRKLMDRFEKKKEIERLNSSAKPRIKSYSDETVK</sequence>
<name>A0A927GFB1_9BACT</name>
<evidence type="ECO:0000313" key="2">
    <source>
        <dbReference type="Proteomes" id="UP000653797"/>
    </source>
</evidence>